<dbReference type="Gene3D" id="3.10.105.10">
    <property type="entry name" value="Dipeptide-binding Protein, Domain 3"/>
    <property type="match status" value="1"/>
</dbReference>
<dbReference type="EMBL" id="BARW01015704">
    <property type="protein sequence ID" value="GAI97919.1"/>
    <property type="molecule type" value="Genomic_DNA"/>
</dbReference>
<organism evidence="2">
    <name type="scientific">marine sediment metagenome</name>
    <dbReference type="NCBI Taxonomy" id="412755"/>
    <lineage>
        <taxon>unclassified sequences</taxon>
        <taxon>metagenomes</taxon>
        <taxon>ecological metagenomes</taxon>
    </lineage>
</organism>
<name>X1UZV2_9ZZZZ</name>
<dbReference type="Pfam" id="PF00496">
    <property type="entry name" value="SBP_bac_5"/>
    <property type="match status" value="1"/>
</dbReference>
<evidence type="ECO:0000313" key="2">
    <source>
        <dbReference type="EMBL" id="GAI97919.1"/>
    </source>
</evidence>
<dbReference type="SUPFAM" id="SSF53850">
    <property type="entry name" value="Periplasmic binding protein-like II"/>
    <property type="match status" value="1"/>
</dbReference>
<evidence type="ECO:0000259" key="1">
    <source>
        <dbReference type="Pfam" id="PF00496"/>
    </source>
</evidence>
<sequence length="127" mass="14677">MMIGTDMRGHQRLMFAEELPLHSYPIHYQSPAYTPLGELPEDLRELYDYDPDKARQMLADANYPDGFTVDIYCDSTPNNQDHAALLKDAWIKFGVTANIQVHDPVTHTNFTYNRNYHVDGPHPWSLL</sequence>
<proteinExistence type="predicted"/>
<feature type="domain" description="Solute-binding protein family 5" evidence="1">
    <location>
        <begin position="27"/>
        <end position="117"/>
    </location>
</feature>
<accession>X1UZV2</accession>
<reference evidence="2" key="1">
    <citation type="journal article" date="2014" name="Front. Microbiol.">
        <title>High frequency of phylogenetically diverse reductive dehalogenase-homologous genes in deep subseafloor sedimentary metagenomes.</title>
        <authorList>
            <person name="Kawai M."/>
            <person name="Futagami T."/>
            <person name="Toyoda A."/>
            <person name="Takaki Y."/>
            <person name="Nishi S."/>
            <person name="Hori S."/>
            <person name="Arai W."/>
            <person name="Tsubouchi T."/>
            <person name="Morono Y."/>
            <person name="Uchiyama I."/>
            <person name="Ito T."/>
            <person name="Fujiyama A."/>
            <person name="Inagaki F."/>
            <person name="Takami H."/>
        </authorList>
    </citation>
    <scope>NUCLEOTIDE SEQUENCE</scope>
    <source>
        <strain evidence="2">Expedition CK06-06</strain>
    </source>
</reference>
<dbReference type="InterPro" id="IPR000914">
    <property type="entry name" value="SBP_5_dom"/>
</dbReference>
<comment type="caution">
    <text evidence="2">The sequence shown here is derived from an EMBL/GenBank/DDBJ whole genome shotgun (WGS) entry which is preliminary data.</text>
</comment>
<protein>
    <recommendedName>
        <fullName evidence="1">Solute-binding protein family 5 domain-containing protein</fullName>
    </recommendedName>
</protein>
<dbReference type="AlphaFoldDB" id="X1UZV2"/>
<gene>
    <name evidence="2" type="ORF">S12H4_27501</name>
</gene>